<organism evidence="2 3">
    <name type="scientific">Paenibacillus borealis</name>
    <dbReference type="NCBI Taxonomy" id="160799"/>
    <lineage>
        <taxon>Bacteria</taxon>
        <taxon>Bacillati</taxon>
        <taxon>Bacillota</taxon>
        <taxon>Bacilli</taxon>
        <taxon>Bacillales</taxon>
        <taxon>Paenibacillaceae</taxon>
        <taxon>Paenibacillus</taxon>
    </lineage>
</organism>
<feature type="compositionally biased region" description="Basic and acidic residues" evidence="1">
    <location>
        <begin position="13"/>
        <end position="55"/>
    </location>
</feature>
<dbReference type="OrthoDB" id="2649410at2"/>
<feature type="compositionally biased region" description="Polar residues" evidence="1">
    <location>
        <begin position="1"/>
        <end position="12"/>
    </location>
</feature>
<gene>
    <name evidence="2" type="ORF">PBOR_23040</name>
</gene>
<sequence length="65" mass="7532">MSKNTNVQQEQKQNSKEAAEFQNKAIREFVEEKATDSRTKGPVDESTGRMPDDQNRLITQHNLRK</sequence>
<accession>A0A089LF68</accession>
<feature type="region of interest" description="Disordered" evidence="1">
    <location>
        <begin position="1"/>
        <end position="65"/>
    </location>
</feature>
<dbReference type="AlphaFoldDB" id="A0A089LF68"/>
<keyword evidence="3" id="KW-1185">Reference proteome</keyword>
<proteinExistence type="predicted"/>
<evidence type="ECO:0000313" key="2">
    <source>
        <dbReference type="EMBL" id="AIQ59497.1"/>
    </source>
</evidence>
<dbReference type="HOGENOM" id="CLU_206576_0_0_9"/>
<dbReference type="EMBL" id="CP009285">
    <property type="protein sequence ID" value="AIQ59497.1"/>
    <property type="molecule type" value="Genomic_DNA"/>
</dbReference>
<evidence type="ECO:0000313" key="3">
    <source>
        <dbReference type="Proteomes" id="UP000029518"/>
    </source>
</evidence>
<feature type="compositionally biased region" description="Polar residues" evidence="1">
    <location>
        <begin position="56"/>
        <end position="65"/>
    </location>
</feature>
<protein>
    <submittedName>
        <fullName evidence="2">Uncharacterized protein</fullName>
    </submittedName>
</protein>
<dbReference type="Proteomes" id="UP000029518">
    <property type="component" value="Chromosome"/>
</dbReference>
<evidence type="ECO:0000256" key="1">
    <source>
        <dbReference type="SAM" id="MobiDB-lite"/>
    </source>
</evidence>
<reference evidence="2" key="1">
    <citation type="submission" date="2014-08" db="EMBL/GenBank/DDBJ databases">
        <title>Comparative genomics of the Paenibacillus odorifer group.</title>
        <authorList>
            <person name="den Bakker H.C."/>
            <person name="Tsai Y.-C.Y.-C."/>
            <person name="Martin N."/>
            <person name="Korlach J."/>
            <person name="Wiedmann M."/>
        </authorList>
    </citation>
    <scope>NUCLEOTIDE SEQUENCE [LARGE SCALE GENOMIC DNA]</scope>
    <source>
        <strain evidence="2">DSM 13188</strain>
    </source>
</reference>
<dbReference type="RefSeq" id="WP_042215433.1">
    <property type="nucleotide sequence ID" value="NZ_CP009285.1"/>
</dbReference>
<name>A0A089LF68_PAEBO</name>
<dbReference type="KEGG" id="pbd:PBOR_23040"/>